<dbReference type="InterPro" id="IPR006626">
    <property type="entry name" value="PbH1"/>
</dbReference>
<dbReference type="InterPro" id="IPR012334">
    <property type="entry name" value="Pectin_lyas_fold"/>
</dbReference>
<dbReference type="Gene3D" id="2.160.20.10">
    <property type="entry name" value="Single-stranded right-handed beta-helix, Pectin lyase-like"/>
    <property type="match status" value="1"/>
</dbReference>
<feature type="signal peptide" evidence="1">
    <location>
        <begin position="1"/>
        <end position="38"/>
    </location>
</feature>
<dbReference type="RefSeq" id="WP_184215502.1">
    <property type="nucleotide sequence ID" value="NZ_JACHMD010000001.1"/>
</dbReference>
<accession>A0A7W7BNZ1</accession>
<dbReference type="InterPro" id="IPR011050">
    <property type="entry name" value="Pectin_lyase_fold/virulence"/>
</dbReference>
<keyword evidence="4" id="KW-1185">Reference proteome</keyword>
<dbReference type="InterPro" id="IPR007742">
    <property type="entry name" value="NosD_dom"/>
</dbReference>
<gene>
    <name evidence="3" type="ORF">BKA24_000855</name>
</gene>
<organism evidence="3 4">
    <name type="scientific">Microbacterium marinum</name>
    <dbReference type="NCBI Taxonomy" id="421115"/>
    <lineage>
        <taxon>Bacteria</taxon>
        <taxon>Bacillati</taxon>
        <taxon>Actinomycetota</taxon>
        <taxon>Actinomycetes</taxon>
        <taxon>Micrococcales</taxon>
        <taxon>Microbacteriaceae</taxon>
        <taxon>Microbacterium</taxon>
    </lineage>
</organism>
<evidence type="ECO:0000313" key="4">
    <source>
        <dbReference type="Proteomes" id="UP000573729"/>
    </source>
</evidence>
<dbReference type="AlphaFoldDB" id="A0A7W7BNZ1"/>
<comment type="caution">
    <text evidence="3">The sequence shown here is derived from an EMBL/GenBank/DDBJ whole genome shotgun (WGS) entry which is preliminary data.</text>
</comment>
<evidence type="ECO:0000259" key="2">
    <source>
        <dbReference type="Pfam" id="PF05048"/>
    </source>
</evidence>
<name>A0A7W7BNZ1_9MICO</name>
<dbReference type="SUPFAM" id="SSF51126">
    <property type="entry name" value="Pectin lyase-like"/>
    <property type="match status" value="1"/>
</dbReference>
<reference evidence="3 4" key="1">
    <citation type="submission" date="2020-08" db="EMBL/GenBank/DDBJ databases">
        <title>Sequencing the genomes of 1000 actinobacteria strains.</title>
        <authorList>
            <person name="Klenk H.-P."/>
        </authorList>
    </citation>
    <scope>NUCLEOTIDE SEQUENCE [LARGE SCALE GENOMIC DNA]</scope>
    <source>
        <strain evidence="3 4">DSM 24947</strain>
    </source>
</reference>
<keyword evidence="1" id="KW-0732">Signal</keyword>
<dbReference type="Pfam" id="PF05048">
    <property type="entry name" value="NosD"/>
    <property type="match status" value="1"/>
</dbReference>
<sequence length="355" mass="36499">MLTIPSPGVLAFRSRAVRRGCAGALLAGLLLLTGCSQAGDAPRSYGVCGEQVTPVGATAAELQAALDQARPGDTLALQPITYVGTFTIAASGAEGAPITLCGADGSRIDGGDVAEGYGLHLNAASFWRIQGVEVTAVAKGIVLDAAHHNEIVNVVVDEVGQEGIHLRSNSSDNAVLDSVVSNTGLTDPEFGEGVYVGSAESNWCRYTDCAPDASDRNRIEGNAISDVSAEAIDVKEGTTGGSIIGNMLSLSSDPGVDSVIDIKGNEWTIAENTVTHHEQLGMQVHEILEGWGVRNTISANVFDAGAGQVSVEIVGKAREGANTVGCDNATMSGDSVLSNVTCSSLRRSCPSCPFP</sequence>
<proteinExistence type="predicted"/>
<dbReference type="SMART" id="SM00710">
    <property type="entry name" value="PbH1"/>
    <property type="match status" value="6"/>
</dbReference>
<dbReference type="EMBL" id="JACHMD010000001">
    <property type="protein sequence ID" value="MBB4666146.1"/>
    <property type="molecule type" value="Genomic_DNA"/>
</dbReference>
<feature type="chain" id="PRO_5030819614" description="Periplasmic copper-binding protein NosD beta helix domain-containing protein" evidence="1">
    <location>
        <begin position="39"/>
        <end position="355"/>
    </location>
</feature>
<feature type="domain" description="Periplasmic copper-binding protein NosD beta helix" evidence="2">
    <location>
        <begin position="115"/>
        <end position="300"/>
    </location>
</feature>
<dbReference type="Proteomes" id="UP000573729">
    <property type="component" value="Unassembled WGS sequence"/>
</dbReference>
<evidence type="ECO:0000313" key="3">
    <source>
        <dbReference type="EMBL" id="MBB4666146.1"/>
    </source>
</evidence>
<protein>
    <recommendedName>
        <fullName evidence="2">Periplasmic copper-binding protein NosD beta helix domain-containing protein</fullName>
    </recommendedName>
</protein>
<evidence type="ECO:0000256" key="1">
    <source>
        <dbReference type="SAM" id="SignalP"/>
    </source>
</evidence>